<dbReference type="GO" id="GO:0005739">
    <property type="term" value="C:mitochondrion"/>
    <property type="evidence" value="ECO:0007669"/>
    <property type="project" value="UniProtKB-SubCell"/>
</dbReference>
<evidence type="ECO:0000256" key="2">
    <source>
        <dbReference type="ARBA" id="ARBA00004240"/>
    </source>
</evidence>
<reference evidence="9" key="1">
    <citation type="journal article" date="2023" name="Mol. Phylogenet. Evol.">
        <title>Genome-scale phylogeny and comparative genomics of the fungal order Sordariales.</title>
        <authorList>
            <person name="Hensen N."/>
            <person name="Bonometti L."/>
            <person name="Westerberg I."/>
            <person name="Brannstrom I.O."/>
            <person name="Guillou S."/>
            <person name="Cros-Aarteil S."/>
            <person name="Calhoun S."/>
            <person name="Haridas S."/>
            <person name="Kuo A."/>
            <person name="Mondo S."/>
            <person name="Pangilinan J."/>
            <person name="Riley R."/>
            <person name="LaButti K."/>
            <person name="Andreopoulos B."/>
            <person name="Lipzen A."/>
            <person name="Chen C."/>
            <person name="Yan M."/>
            <person name="Daum C."/>
            <person name="Ng V."/>
            <person name="Clum A."/>
            <person name="Steindorff A."/>
            <person name="Ohm R.A."/>
            <person name="Martin F."/>
            <person name="Silar P."/>
            <person name="Natvig D.O."/>
            <person name="Lalanne C."/>
            <person name="Gautier V."/>
            <person name="Ament-Velasquez S.L."/>
            <person name="Kruys A."/>
            <person name="Hutchinson M.I."/>
            <person name="Powell A.J."/>
            <person name="Barry K."/>
            <person name="Miller A.N."/>
            <person name="Grigoriev I.V."/>
            <person name="Debuchy R."/>
            <person name="Gladieux P."/>
            <person name="Hiltunen Thoren M."/>
            <person name="Johannesson H."/>
        </authorList>
    </citation>
    <scope>NUCLEOTIDE SEQUENCE [LARGE SCALE GENOMIC DNA]</scope>
    <source>
        <strain evidence="9">CBS 284.82</strain>
    </source>
</reference>
<keyword evidence="8" id="KW-0378">Hydrolase</keyword>
<sequence length="293" mass="32777">MGLTKSLVLEVLHDPGAQGITATVDVVLIHGLNGDSVKTWTHETTQVCWPRDLLPDVLPSARVLSLCYNADIHGNTSVAGIRGNAQVLLARLRDLRDEGNHDKPIVFVAHSLGGIILKQALYLAQLDRRCHALFSATRGLLLYGTPHFGADQSRWLSMAKSFAPLISRRFSMRSSHTKLVDSLTRHSPDISNICEDFRFLARRFAIVSFYETEVWPGTRAPILERMNSLMHLEHEEQVPLEANHVNLCRFRDAHDSGFMLSCRYIAQISQGIGHGPDERLVLEVWGGNGLVEW</sequence>
<dbReference type="Gene3D" id="3.40.50.1820">
    <property type="entry name" value="alpha/beta hydrolase"/>
    <property type="match status" value="1"/>
</dbReference>
<keyword evidence="6" id="KW-0472">Membrane</keyword>
<protein>
    <submittedName>
        <fullName evidence="8">Alpha/Beta hydrolase protein</fullName>
    </submittedName>
</protein>
<evidence type="ECO:0000313" key="9">
    <source>
        <dbReference type="Proteomes" id="UP001303115"/>
    </source>
</evidence>
<dbReference type="GO" id="GO:0016020">
    <property type="term" value="C:membrane"/>
    <property type="evidence" value="ECO:0007669"/>
    <property type="project" value="UniProtKB-SubCell"/>
</dbReference>
<dbReference type="GO" id="GO:0016787">
    <property type="term" value="F:hydrolase activity"/>
    <property type="evidence" value="ECO:0007669"/>
    <property type="project" value="UniProtKB-KW"/>
</dbReference>
<gene>
    <name evidence="8" type="ORF">C8A01DRAFT_51058</name>
</gene>
<dbReference type="Proteomes" id="UP001303115">
    <property type="component" value="Unassembled WGS sequence"/>
</dbReference>
<comment type="subcellular location">
    <subcellularLocation>
        <location evidence="2">Endoplasmic reticulum</location>
    </subcellularLocation>
    <subcellularLocation>
        <location evidence="3">Membrane</location>
    </subcellularLocation>
    <subcellularLocation>
        <location evidence="1">Mitochondrion</location>
    </subcellularLocation>
</comment>
<keyword evidence="5" id="KW-0496">Mitochondrion</keyword>
<evidence type="ECO:0000256" key="4">
    <source>
        <dbReference type="ARBA" id="ARBA00022824"/>
    </source>
</evidence>
<evidence type="ECO:0000259" key="7">
    <source>
        <dbReference type="Pfam" id="PF12697"/>
    </source>
</evidence>
<proteinExistence type="predicted"/>
<dbReference type="PANTHER" id="PTHR48182">
    <property type="entry name" value="PROTEIN SERAC1"/>
    <property type="match status" value="1"/>
</dbReference>
<organism evidence="8 9">
    <name type="scientific">Parachaetomium inaequale</name>
    <dbReference type="NCBI Taxonomy" id="2588326"/>
    <lineage>
        <taxon>Eukaryota</taxon>
        <taxon>Fungi</taxon>
        <taxon>Dikarya</taxon>
        <taxon>Ascomycota</taxon>
        <taxon>Pezizomycotina</taxon>
        <taxon>Sordariomycetes</taxon>
        <taxon>Sordariomycetidae</taxon>
        <taxon>Sordariales</taxon>
        <taxon>Chaetomiaceae</taxon>
        <taxon>Parachaetomium</taxon>
    </lineage>
</organism>
<evidence type="ECO:0000313" key="8">
    <source>
        <dbReference type="EMBL" id="KAK4032075.1"/>
    </source>
</evidence>
<dbReference type="EMBL" id="MU854654">
    <property type="protein sequence ID" value="KAK4032075.1"/>
    <property type="molecule type" value="Genomic_DNA"/>
</dbReference>
<comment type="caution">
    <text evidence="8">The sequence shown here is derived from an EMBL/GenBank/DDBJ whole genome shotgun (WGS) entry which is preliminary data.</text>
</comment>
<name>A0AAN6P797_9PEZI</name>
<dbReference type="AlphaFoldDB" id="A0AAN6P797"/>
<evidence type="ECO:0000256" key="3">
    <source>
        <dbReference type="ARBA" id="ARBA00004370"/>
    </source>
</evidence>
<dbReference type="InterPro" id="IPR000073">
    <property type="entry name" value="AB_hydrolase_1"/>
</dbReference>
<evidence type="ECO:0000256" key="1">
    <source>
        <dbReference type="ARBA" id="ARBA00004173"/>
    </source>
</evidence>
<dbReference type="PANTHER" id="PTHR48182:SF2">
    <property type="entry name" value="PROTEIN SERAC1"/>
    <property type="match status" value="1"/>
</dbReference>
<dbReference type="SUPFAM" id="SSF53474">
    <property type="entry name" value="alpha/beta-Hydrolases"/>
    <property type="match status" value="1"/>
</dbReference>
<accession>A0AAN6P797</accession>
<dbReference type="Pfam" id="PF12697">
    <property type="entry name" value="Abhydrolase_6"/>
    <property type="match status" value="1"/>
</dbReference>
<evidence type="ECO:0000256" key="6">
    <source>
        <dbReference type="ARBA" id="ARBA00023136"/>
    </source>
</evidence>
<dbReference type="InterPro" id="IPR029058">
    <property type="entry name" value="AB_hydrolase_fold"/>
</dbReference>
<dbReference type="GO" id="GO:0005783">
    <property type="term" value="C:endoplasmic reticulum"/>
    <property type="evidence" value="ECO:0007669"/>
    <property type="project" value="UniProtKB-SubCell"/>
</dbReference>
<keyword evidence="9" id="KW-1185">Reference proteome</keyword>
<keyword evidence="4" id="KW-0256">Endoplasmic reticulum</keyword>
<feature type="domain" description="AB hydrolase-1" evidence="7">
    <location>
        <begin position="26"/>
        <end position="222"/>
    </location>
</feature>
<dbReference type="InterPro" id="IPR052374">
    <property type="entry name" value="SERAC1"/>
</dbReference>
<evidence type="ECO:0000256" key="5">
    <source>
        <dbReference type="ARBA" id="ARBA00023128"/>
    </source>
</evidence>